<dbReference type="RefSeq" id="WP_210420271.1">
    <property type="nucleotide sequence ID" value="NZ_CP042997.1"/>
</dbReference>
<dbReference type="NCBIfam" id="TIGR01764">
    <property type="entry name" value="excise"/>
    <property type="match status" value="1"/>
</dbReference>
<evidence type="ECO:0000313" key="2">
    <source>
        <dbReference type="EMBL" id="QEH38254.1"/>
    </source>
</evidence>
<name>A0A5B9WDA8_9BACT</name>
<dbReference type="AlphaFoldDB" id="A0A5B9WDA8"/>
<dbReference type="Proteomes" id="UP000324233">
    <property type="component" value="Chromosome"/>
</dbReference>
<dbReference type="InterPro" id="IPR041657">
    <property type="entry name" value="HTH_17"/>
</dbReference>
<organism evidence="2 3">
    <name type="scientific">Aquisphaera giovannonii</name>
    <dbReference type="NCBI Taxonomy" id="406548"/>
    <lineage>
        <taxon>Bacteria</taxon>
        <taxon>Pseudomonadati</taxon>
        <taxon>Planctomycetota</taxon>
        <taxon>Planctomycetia</taxon>
        <taxon>Isosphaerales</taxon>
        <taxon>Isosphaeraceae</taxon>
        <taxon>Aquisphaera</taxon>
    </lineage>
</organism>
<gene>
    <name evidence="2" type="ORF">OJF2_68520</name>
</gene>
<proteinExistence type="predicted"/>
<keyword evidence="3" id="KW-1185">Reference proteome</keyword>
<dbReference type="Pfam" id="PF12728">
    <property type="entry name" value="HTH_17"/>
    <property type="match status" value="1"/>
</dbReference>
<feature type="domain" description="Helix-turn-helix" evidence="1">
    <location>
        <begin position="5"/>
        <end position="50"/>
    </location>
</feature>
<evidence type="ECO:0000259" key="1">
    <source>
        <dbReference type="Pfam" id="PF12728"/>
    </source>
</evidence>
<dbReference type="GO" id="GO:0003677">
    <property type="term" value="F:DNA binding"/>
    <property type="evidence" value="ECO:0007669"/>
    <property type="project" value="InterPro"/>
</dbReference>
<sequence length="76" mass="8554">MALRTIEQAADILNVSRAYVIKLLNDGRIPYCGIGEDRRLRSDDLMTYKKDADAARLMALEELSAIDQEFGLGYES</sequence>
<accession>A0A5B9WDA8</accession>
<reference evidence="2 3" key="1">
    <citation type="submission" date="2019-08" db="EMBL/GenBank/DDBJ databases">
        <title>Deep-cultivation of Planctomycetes and their phenomic and genomic characterization uncovers novel biology.</title>
        <authorList>
            <person name="Wiegand S."/>
            <person name="Jogler M."/>
            <person name="Boedeker C."/>
            <person name="Pinto D."/>
            <person name="Vollmers J."/>
            <person name="Rivas-Marin E."/>
            <person name="Kohn T."/>
            <person name="Peeters S.H."/>
            <person name="Heuer A."/>
            <person name="Rast P."/>
            <person name="Oberbeckmann S."/>
            <person name="Bunk B."/>
            <person name="Jeske O."/>
            <person name="Meyerdierks A."/>
            <person name="Storesund J.E."/>
            <person name="Kallscheuer N."/>
            <person name="Luecker S."/>
            <person name="Lage O.M."/>
            <person name="Pohl T."/>
            <person name="Merkel B.J."/>
            <person name="Hornburger P."/>
            <person name="Mueller R.-W."/>
            <person name="Bruemmer F."/>
            <person name="Labrenz M."/>
            <person name="Spormann A.M."/>
            <person name="Op den Camp H."/>
            <person name="Overmann J."/>
            <person name="Amann R."/>
            <person name="Jetten M.S.M."/>
            <person name="Mascher T."/>
            <person name="Medema M.H."/>
            <person name="Devos D.P."/>
            <person name="Kaster A.-K."/>
            <person name="Ovreas L."/>
            <person name="Rohde M."/>
            <person name="Galperin M.Y."/>
            <person name="Jogler C."/>
        </authorList>
    </citation>
    <scope>NUCLEOTIDE SEQUENCE [LARGE SCALE GENOMIC DNA]</scope>
    <source>
        <strain evidence="2 3">OJF2</strain>
    </source>
</reference>
<dbReference type="EMBL" id="CP042997">
    <property type="protein sequence ID" value="QEH38254.1"/>
    <property type="molecule type" value="Genomic_DNA"/>
</dbReference>
<evidence type="ECO:0000313" key="3">
    <source>
        <dbReference type="Proteomes" id="UP000324233"/>
    </source>
</evidence>
<dbReference type="InterPro" id="IPR010093">
    <property type="entry name" value="SinI_DNA-bd"/>
</dbReference>
<protein>
    <submittedName>
        <fullName evidence="2">Helix-turn-helix domain protein</fullName>
    </submittedName>
</protein>
<dbReference type="KEGG" id="agv:OJF2_68520"/>